<dbReference type="AlphaFoldDB" id="A0AAV9NLY1"/>
<dbReference type="GO" id="GO:0005783">
    <property type="term" value="C:endoplasmic reticulum"/>
    <property type="evidence" value="ECO:0007669"/>
    <property type="project" value="TreeGrafter"/>
</dbReference>
<dbReference type="PANTHER" id="PTHR38643:SF1">
    <property type="entry name" value="PURINE NUCLEOSIDE PERMEASE C285.05-RELATED"/>
    <property type="match status" value="1"/>
</dbReference>
<organism evidence="2 3">
    <name type="scientific">Exophiala bonariae</name>
    <dbReference type="NCBI Taxonomy" id="1690606"/>
    <lineage>
        <taxon>Eukaryota</taxon>
        <taxon>Fungi</taxon>
        <taxon>Dikarya</taxon>
        <taxon>Ascomycota</taxon>
        <taxon>Pezizomycotina</taxon>
        <taxon>Eurotiomycetes</taxon>
        <taxon>Chaetothyriomycetidae</taxon>
        <taxon>Chaetothyriales</taxon>
        <taxon>Herpotrichiellaceae</taxon>
        <taxon>Exophiala</taxon>
    </lineage>
</organism>
<dbReference type="Proteomes" id="UP001358417">
    <property type="component" value="Unassembled WGS sequence"/>
</dbReference>
<feature type="chain" id="PRO_5043339627" description="Purine nucleoside permease" evidence="1">
    <location>
        <begin position="23"/>
        <end position="411"/>
    </location>
</feature>
<dbReference type="InterPro" id="IPR009486">
    <property type="entry name" value="Pur_nuclsid_perm"/>
</dbReference>
<keyword evidence="1" id="KW-0732">Signal</keyword>
<protein>
    <recommendedName>
        <fullName evidence="4">Purine nucleoside permease</fullName>
    </recommendedName>
</protein>
<proteinExistence type="predicted"/>
<evidence type="ECO:0008006" key="4">
    <source>
        <dbReference type="Google" id="ProtNLM"/>
    </source>
</evidence>
<comment type="caution">
    <text evidence="2">The sequence shown here is derived from an EMBL/GenBank/DDBJ whole genome shotgun (WGS) entry which is preliminary data.</text>
</comment>
<name>A0AAV9NLY1_9EURO</name>
<dbReference type="PANTHER" id="PTHR38643">
    <property type="entry name" value="PURINE NUCLEOSIDE PERMEASE C285.05-RELATED"/>
    <property type="match status" value="1"/>
</dbReference>
<dbReference type="EMBL" id="JAVRRD010000005">
    <property type="protein sequence ID" value="KAK5058848.1"/>
    <property type="molecule type" value="Genomic_DNA"/>
</dbReference>
<evidence type="ECO:0000313" key="2">
    <source>
        <dbReference type="EMBL" id="KAK5058848.1"/>
    </source>
</evidence>
<dbReference type="GeneID" id="89979266"/>
<gene>
    <name evidence="2" type="ORF">LTR84_011112</name>
</gene>
<feature type="signal peptide" evidence="1">
    <location>
        <begin position="1"/>
        <end position="22"/>
    </location>
</feature>
<evidence type="ECO:0000313" key="3">
    <source>
        <dbReference type="Proteomes" id="UP001358417"/>
    </source>
</evidence>
<accession>A0AAV9NLY1</accession>
<evidence type="ECO:0000256" key="1">
    <source>
        <dbReference type="SAM" id="SignalP"/>
    </source>
</evidence>
<sequence length="411" mass="44327">MRFFTPTSILLGLVPLLSWTSAVPLLPGAQHVKRSEPIAPKVVIVSMFDPEAEVWWGIEEFNLLAQNISLPGLSPLFPEVHCTTDGDVCQVITGESEINAASTISAFVLSPVFDLSKSYFLVAGIAGVNPKVATLGSVTFAKYAVQVALQYEFDYRDLPSNLTTGYIPFGVDSPSEYPTTIYGTEVFEVNEALRDIAISFASTAVLNDTTTSQSYRALYDVSPSYQAGSEPPSVLGCDVATSDVYYSGTRLAEAFENTTTLWTNGSGVYCTTAQEDNATLEAILRAAQFNLTDITRAIVMRTASDFDRPPPGVSELQNLLYINQGGFPPAIQNIYLAGVKVVTGILDGWDATFEKGIAPPNYVGDIFATLGGHPDFGQPAAFITKRAVAPAKRDVRGGVSMDLRDMRRAPE</sequence>
<dbReference type="GO" id="GO:0055085">
    <property type="term" value="P:transmembrane transport"/>
    <property type="evidence" value="ECO:0007669"/>
    <property type="project" value="InterPro"/>
</dbReference>
<keyword evidence="3" id="KW-1185">Reference proteome</keyword>
<dbReference type="Pfam" id="PF06516">
    <property type="entry name" value="NUP"/>
    <property type="match status" value="1"/>
</dbReference>
<reference evidence="2 3" key="1">
    <citation type="submission" date="2023-08" db="EMBL/GenBank/DDBJ databases">
        <title>Black Yeasts Isolated from many extreme environments.</title>
        <authorList>
            <person name="Coleine C."/>
            <person name="Stajich J.E."/>
            <person name="Selbmann L."/>
        </authorList>
    </citation>
    <scope>NUCLEOTIDE SEQUENCE [LARGE SCALE GENOMIC DNA]</scope>
    <source>
        <strain evidence="2 3">CCFEE 5792</strain>
    </source>
</reference>
<dbReference type="RefSeq" id="XP_064709371.1">
    <property type="nucleotide sequence ID" value="XM_064854645.1"/>
</dbReference>